<dbReference type="AlphaFoldDB" id="S8DKT9"/>
<proteinExistence type="predicted"/>
<keyword evidence="3" id="KW-1185">Reference proteome</keyword>
<feature type="non-terminal residue" evidence="2">
    <location>
        <position position="52"/>
    </location>
</feature>
<name>S8DKT9_9LAMI</name>
<sequence length="52" mass="5778">MGTAEAHIRFRIRSPVLAGKIGVGVAVFCGSRLPLYGFVLNAMRRCRRSEEQ</sequence>
<dbReference type="EMBL" id="AUSU01007793">
    <property type="protein sequence ID" value="EPS60137.1"/>
    <property type="molecule type" value="Genomic_DNA"/>
</dbReference>
<evidence type="ECO:0000256" key="1">
    <source>
        <dbReference type="SAM" id="Phobius"/>
    </source>
</evidence>
<evidence type="ECO:0000313" key="3">
    <source>
        <dbReference type="Proteomes" id="UP000015453"/>
    </source>
</evidence>
<feature type="transmembrane region" description="Helical" evidence="1">
    <location>
        <begin position="21"/>
        <end position="43"/>
    </location>
</feature>
<accession>S8DKT9</accession>
<protein>
    <submittedName>
        <fullName evidence="2">Uncharacterized protein</fullName>
    </submittedName>
</protein>
<dbReference type="Proteomes" id="UP000015453">
    <property type="component" value="Unassembled WGS sequence"/>
</dbReference>
<evidence type="ECO:0000313" key="2">
    <source>
        <dbReference type="EMBL" id="EPS60137.1"/>
    </source>
</evidence>
<comment type="caution">
    <text evidence="2">The sequence shown here is derived from an EMBL/GenBank/DDBJ whole genome shotgun (WGS) entry which is preliminary data.</text>
</comment>
<keyword evidence="1" id="KW-1133">Transmembrane helix</keyword>
<keyword evidence="1" id="KW-0812">Transmembrane</keyword>
<keyword evidence="1" id="KW-0472">Membrane</keyword>
<gene>
    <name evidence="2" type="ORF">M569_14668</name>
</gene>
<reference evidence="2 3" key="1">
    <citation type="journal article" date="2013" name="BMC Genomics">
        <title>The miniature genome of a carnivorous plant Genlisea aurea contains a low number of genes and short non-coding sequences.</title>
        <authorList>
            <person name="Leushkin E.V."/>
            <person name="Sutormin R.A."/>
            <person name="Nabieva E.R."/>
            <person name="Penin A.A."/>
            <person name="Kondrashov A.S."/>
            <person name="Logacheva M.D."/>
        </authorList>
    </citation>
    <scope>NUCLEOTIDE SEQUENCE [LARGE SCALE GENOMIC DNA]</scope>
</reference>
<organism evidence="2 3">
    <name type="scientific">Genlisea aurea</name>
    <dbReference type="NCBI Taxonomy" id="192259"/>
    <lineage>
        <taxon>Eukaryota</taxon>
        <taxon>Viridiplantae</taxon>
        <taxon>Streptophyta</taxon>
        <taxon>Embryophyta</taxon>
        <taxon>Tracheophyta</taxon>
        <taxon>Spermatophyta</taxon>
        <taxon>Magnoliopsida</taxon>
        <taxon>eudicotyledons</taxon>
        <taxon>Gunneridae</taxon>
        <taxon>Pentapetalae</taxon>
        <taxon>asterids</taxon>
        <taxon>lamiids</taxon>
        <taxon>Lamiales</taxon>
        <taxon>Lentibulariaceae</taxon>
        <taxon>Genlisea</taxon>
    </lineage>
</organism>